<gene>
    <name evidence="1" type="ORF">MM415B02208_0009</name>
</gene>
<name>A0A6M3KU50_9ZZZZ</name>
<organism evidence="1">
    <name type="scientific">viral metagenome</name>
    <dbReference type="NCBI Taxonomy" id="1070528"/>
    <lineage>
        <taxon>unclassified sequences</taxon>
        <taxon>metagenomes</taxon>
        <taxon>organismal metagenomes</taxon>
    </lineage>
</organism>
<protein>
    <submittedName>
        <fullName evidence="1">Uncharacterized protein</fullName>
    </submittedName>
</protein>
<dbReference type="AlphaFoldDB" id="A0A6M3KU50"/>
<dbReference type="EMBL" id="MT142580">
    <property type="protein sequence ID" value="QJA85529.1"/>
    <property type="molecule type" value="Genomic_DNA"/>
</dbReference>
<reference evidence="1" key="1">
    <citation type="submission" date="2020-03" db="EMBL/GenBank/DDBJ databases">
        <title>The deep terrestrial virosphere.</title>
        <authorList>
            <person name="Holmfeldt K."/>
            <person name="Nilsson E."/>
            <person name="Simone D."/>
            <person name="Lopez-Fernandez M."/>
            <person name="Wu X."/>
            <person name="de Brujin I."/>
            <person name="Lundin D."/>
            <person name="Andersson A."/>
            <person name="Bertilsson S."/>
            <person name="Dopson M."/>
        </authorList>
    </citation>
    <scope>NUCLEOTIDE SEQUENCE</scope>
    <source>
        <strain evidence="1">MM415B02208</strain>
    </source>
</reference>
<accession>A0A6M3KU50</accession>
<proteinExistence type="predicted"/>
<evidence type="ECO:0000313" key="1">
    <source>
        <dbReference type="EMBL" id="QJA85529.1"/>
    </source>
</evidence>
<sequence length="54" mass="6236">MQIRTLKALVKAAKEGRRIQCLGGRGIEAKWLLWTRAMDVQAWIEKGMHTCPKR</sequence>